<evidence type="ECO:0000256" key="1">
    <source>
        <dbReference type="ARBA" id="ARBA00004906"/>
    </source>
</evidence>
<evidence type="ECO:0000313" key="4">
    <source>
        <dbReference type="EMBL" id="KAI3908209.1"/>
    </source>
</evidence>
<gene>
    <name evidence="4" type="ORF">MKW98_029510</name>
</gene>
<dbReference type="GO" id="GO:0006511">
    <property type="term" value="P:ubiquitin-dependent protein catabolic process"/>
    <property type="evidence" value="ECO:0007669"/>
    <property type="project" value="InterPro"/>
</dbReference>
<dbReference type="EMBL" id="JAJJMB010010520">
    <property type="protein sequence ID" value="KAI3908209.1"/>
    <property type="molecule type" value="Genomic_DNA"/>
</dbReference>
<keyword evidence="5" id="KW-1185">Reference proteome</keyword>
<dbReference type="SUPFAM" id="SSF81382">
    <property type="entry name" value="Skp1 dimerisation domain-like"/>
    <property type="match status" value="1"/>
</dbReference>
<dbReference type="AlphaFoldDB" id="A0AAD4XG99"/>
<dbReference type="InterPro" id="IPR011333">
    <property type="entry name" value="SKP1/BTB/POZ_sf"/>
</dbReference>
<evidence type="ECO:0000313" key="5">
    <source>
        <dbReference type="Proteomes" id="UP001202328"/>
    </source>
</evidence>
<dbReference type="Gene3D" id="3.30.710.10">
    <property type="entry name" value="Potassium Channel Kv1.1, Chain A"/>
    <property type="match status" value="1"/>
</dbReference>
<proteinExistence type="predicted"/>
<organism evidence="4 5">
    <name type="scientific">Papaver atlanticum</name>
    <dbReference type="NCBI Taxonomy" id="357466"/>
    <lineage>
        <taxon>Eukaryota</taxon>
        <taxon>Viridiplantae</taxon>
        <taxon>Streptophyta</taxon>
        <taxon>Embryophyta</taxon>
        <taxon>Tracheophyta</taxon>
        <taxon>Spermatophyta</taxon>
        <taxon>Magnoliopsida</taxon>
        <taxon>Ranunculales</taxon>
        <taxon>Papaveraceae</taxon>
        <taxon>Papaveroideae</taxon>
        <taxon>Papaver</taxon>
    </lineage>
</organism>
<comment type="pathway">
    <text evidence="1">Protein modification; protein ubiquitination.</text>
</comment>
<sequence>AADFLNIKGLLDLGSKKVLMWMVGKTPEEIHRLFNPEDDEEEEHEEVRTVGEWTFED</sequence>
<reference evidence="4" key="1">
    <citation type="submission" date="2022-04" db="EMBL/GenBank/DDBJ databases">
        <title>A functionally conserved STORR gene fusion in Papaver species that diverged 16.8 million years ago.</title>
        <authorList>
            <person name="Catania T."/>
        </authorList>
    </citation>
    <scope>NUCLEOTIDE SEQUENCE</scope>
    <source>
        <strain evidence="4">S-188037</strain>
    </source>
</reference>
<dbReference type="Proteomes" id="UP001202328">
    <property type="component" value="Unassembled WGS sequence"/>
</dbReference>
<protein>
    <recommendedName>
        <fullName evidence="3">SKP1 component dimerisation domain-containing protein</fullName>
    </recommendedName>
</protein>
<feature type="non-terminal residue" evidence="4">
    <location>
        <position position="1"/>
    </location>
</feature>
<feature type="domain" description="SKP1 component dimerisation" evidence="3">
    <location>
        <begin position="8"/>
        <end position="53"/>
    </location>
</feature>
<dbReference type="InterPro" id="IPR016072">
    <property type="entry name" value="Skp1_comp_dimer"/>
</dbReference>
<accession>A0AAD4XG99</accession>
<name>A0AAD4XG99_9MAGN</name>
<dbReference type="InterPro" id="IPR036296">
    <property type="entry name" value="SKP1-like_dim_sf"/>
</dbReference>
<dbReference type="Pfam" id="PF01466">
    <property type="entry name" value="Skp1"/>
    <property type="match status" value="1"/>
</dbReference>
<evidence type="ECO:0000256" key="2">
    <source>
        <dbReference type="SAM" id="MobiDB-lite"/>
    </source>
</evidence>
<feature type="region of interest" description="Disordered" evidence="2">
    <location>
        <begin position="37"/>
        <end position="57"/>
    </location>
</feature>
<comment type="caution">
    <text evidence="4">The sequence shown here is derived from an EMBL/GenBank/DDBJ whole genome shotgun (WGS) entry which is preliminary data.</text>
</comment>
<evidence type="ECO:0000259" key="3">
    <source>
        <dbReference type="Pfam" id="PF01466"/>
    </source>
</evidence>